<keyword evidence="8" id="KW-0472">Membrane</keyword>
<name>A0A1H0UIH4_9BURK</name>
<evidence type="ECO:0000256" key="10">
    <source>
        <dbReference type="ARBA" id="ARBA00029447"/>
    </source>
</evidence>
<dbReference type="PANTHER" id="PTHR43531:SF14">
    <property type="entry name" value="METHYL-ACCEPTING CHEMOTAXIS PROTEIN I-RELATED"/>
    <property type="match status" value="1"/>
</dbReference>
<keyword evidence="9 11" id="KW-0807">Transducer</keyword>
<dbReference type="OrthoDB" id="9806477at2"/>
<evidence type="ECO:0000256" key="11">
    <source>
        <dbReference type="PROSITE-ProRule" id="PRU00284"/>
    </source>
</evidence>
<keyword evidence="6" id="KW-0812">Transmembrane</keyword>
<sequence>MHYLHRLKVSTRLGWLLATLCLLAAGVGAAGLMGMGHSNAGLVSVYHDRVVPLQQIKRVADAYAVNIVDTAHKVRDGALTPQQGLESVEAARKEVREQWAAYLATGMHVEERRLLSEFGPLQARADAAVQALEALLRAGDIPGLTAFAAREMYPALDPLQAVLAALTQVQLDTARSTYEAAEIQYAGTRSGVIAAVLAGMVFAIGFGALVVRGILRELGAEPGAAAAVARSVAQGDLTIEIPARQGDTASLMAQLRSMRDQLAAMVAAIHESAESVSSAALQIAQGNSDLSARTEGQAGALQQTAASMEQLNGTVRQNAGNALEADRVAQAASRVAAQGGAVVTEVVGTMQQIQDSSRRIADITGIIDSIAFQTNLLALNAAVEAARAGEQGRGFAVVAGEVRRLAQRAGQAAGEIKGLVGTSMDRVAAGTELVGRAGQTMASVVQSIQGLSQLVGEITAASQEQSQGVDQINDAVNDMDRSTQHNAALVEEMAAAAAALSQRARELVGTVASFRLPVERLALAGAALPPASAPRALLQHG</sequence>
<evidence type="ECO:0000259" key="13">
    <source>
        <dbReference type="PROSITE" id="PS50885"/>
    </source>
</evidence>
<dbReference type="Proteomes" id="UP000199317">
    <property type="component" value="Unassembled WGS sequence"/>
</dbReference>
<accession>A0A1H0UIH4</accession>
<reference evidence="15" key="1">
    <citation type="submission" date="2016-10" db="EMBL/GenBank/DDBJ databases">
        <authorList>
            <person name="Varghese N."/>
            <person name="Submissions S."/>
        </authorList>
    </citation>
    <scope>NUCLEOTIDE SEQUENCE [LARGE SCALE GENOMIC DNA]</scope>
    <source>
        <strain evidence="15">DSM 17101</strain>
    </source>
</reference>
<dbReference type="Pfam" id="PF02203">
    <property type="entry name" value="TarH"/>
    <property type="match status" value="1"/>
</dbReference>
<evidence type="ECO:0000256" key="2">
    <source>
        <dbReference type="ARBA" id="ARBA00022475"/>
    </source>
</evidence>
<dbReference type="PROSITE" id="PS50885">
    <property type="entry name" value="HAMP"/>
    <property type="match status" value="1"/>
</dbReference>
<dbReference type="InterPro" id="IPR004090">
    <property type="entry name" value="Chemotax_Me-accpt_rcpt"/>
</dbReference>
<dbReference type="InterPro" id="IPR004089">
    <property type="entry name" value="MCPsignal_dom"/>
</dbReference>
<protein>
    <submittedName>
        <fullName evidence="14">Methyl-accepting chemotaxis protein</fullName>
    </submittedName>
</protein>
<keyword evidence="7" id="KW-1133">Transmembrane helix</keyword>
<dbReference type="CDD" id="cd11386">
    <property type="entry name" value="MCP_signal"/>
    <property type="match status" value="1"/>
</dbReference>
<dbReference type="GO" id="GO:0007165">
    <property type="term" value="P:signal transduction"/>
    <property type="evidence" value="ECO:0007669"/>
    <property type="project" value="UniProtKB-KW"/>
</dbReference>
<evidence type="ECO:0000313" key="15">
    <source>
        <dbReference type="Proteomes" id="UP000199317"/>
    </source>
</evidence>
<feature type="domain" description="Methyl-accepting transducer" evidence="12">
    <location>
        <begin position="272"/>
        <end position="501"/>
    </location>
</feature>
<evidence type="ECO:0000256" key="6">
    <source>
        <dbReference type="ARBA" id="ARBA00022692"/>
    </source>
</evidence>
<evidence type="ECO:0000256" key="9">
    <source>
        <dbReference type="ARBA" id="ARBA00023224"/>
    </source>
</evidence>
<evidence type="ECO:0000256" key="7">
    <source>
        <dbReference type="ARBA" id="ARBA00022989"/>
    </source>
</evidence>
<dbReference type="EMBL" id="FNJL01000020">
    <property type="protein sequence ID" value="SDP65835.1"/>
    <property type="molecule type" value="Genomic_DNA"/>
</dbReference>
<dbReference type="PRINTS" id="PR00260">
    <property type="entry name" value="CHEMTRNSDUCR"/>
</dbReference>
<evidence type="ECO:0000259" key="12">
    <source>
        <dbReference type="PROSITE" id="PS50111"/>
    </source>
</evidence>
<dbReference type="Gene3D" id="1.10.287.950">
    <property type="entry name" value="Methyl-accepting chemotaxis protein"/>
    <property type="match status" value="1"/>
</dbReference>
<evidence type="ECO:0000256" key="8">
    <source>
        <dbReference type="ARBA" id="ARBA00023136"/>
    </source>
</evidence>
<comment type="subcellular location">
    <subcellularLocation>
        <location evidence="1">Cell inner membrane</location>
        <topology evidence="1">Multi-pass membrane protein</topology>
    </subcellularLocation>
</comment>
<dbReference type="GO" id="GO:0006935">
    <property type="term" value="P:chemotaxis"/>
    <property type="evidence" value="ECO:0007669"/>
    <property type="project" value="UniProtKB-KW"/>
</dbReference>
<dbReference type="AlphaFoldDB" id="A0A1H0UIH4"/>
<evidence type="ECO:0000256" key="3">
    <source>
        <dbReference type="ARBA" id="ARBA00022481"/>
    </source>
</evidence>
<organism evidence="14 15">
    <name type="scientific">Paracidovorax cattleyae</name>
    <dbReference type="NCBI Taxonomy" id="80868"/>
    <lineage>
        <taxon>Bacteria</taxon>
        <taxon>Pseudomonadati</taxon>
        <taxon>Pseudomonadota</taxon>
        <taxon>Betaproteobacteria</taxon>
        <taxon>Burkholderiales</taxon>
        <taxon>Comamonadaceae</taxon>
        <taxon>Paracidovorax</taxon>
    </lineage>
</organism>
<evidence type="ECO:0000256" key="1">
    <source>
        <dbReference type="ARBA" id="ARBA00004429"/>
    </source>
</evidence>
<dbReference type="InterPro" id="IPR003122">
    <property type="entry name" value="Tar_rcpt_lig-bd"/>
</dbReference>
<keyword evidence="4" id="KW-0145">Chemotaxis</keyword>
<evidence type="ECO:0000256" key="4">
    <source>
        <dbReference type="ARBA" id="ARBA00022500"/>
    </source>
</evidence>
<dbReference type="Pfam" id="PF00015">
    <property type="entry name" value="MCPsignal"/>
    <property type="match status" value="1"/>
</dbReference>
<dbReference type="PANTHER" id="PTHR43531">
    <property type="entry name" value="PROTEIN ICFG"/>
    <property type="match status" value="1"/>
</dbReference>
<keyword evidence="15" id="KW-1185">Reference proteome</keyword>
<comment type="similarity">
    <text evidence="10">Belongs to the methyl-accepting chemotaxis (MCP) protein family.</text>
</comment>
<dbReference type="PROSITE" id="PS50111">
    <property type="entry name" value="CHEMOTAXIS_TRANSDUC_2"/>
    <property type="match status" value="1"/>
</dbReference>
<dbReference type="GO" id="GO:0004888">
    <property type="term" value="F:transmembrane signaling receptor activity"/>
    <property type="evidence" value="ECO:0007669"/>
    <property type="project" value="InterPro"/>
</dbReference>
<dbReference type="InterPro" id="IPR003660">
    <property type="entry name" value="HAMP_dom"/>
</dbReference>
<dbReference type="SMART" id="SM00283">
    <property type="entry name" value="MA"/>
    <property type="match status" value="1"/>
</dbReference>
<feature type="domain" description="HAMP" evidence="13">
    <location>
        <begin position="226"/>
        <end position="267"/>
    </location>
</feature>
<keyword evidence="5" id="KW-0997">Cell inner membrane</keyword>
<dbReference type="FunFam" id="1.10.287.950:FF:000001">
    <property type="entry name" value="Methyl-accepting chemotaxis sensory transducer"/>
    <property type="match status" value="1"/>
</dbReference>
<gene>
    <name evidence="14" type="ORF">SAMN04489708_12015</name>
</gene>
<evidence type="ECO:0000256" key="5">
    <source>
        <dbReference type="ARBA" id="ARBA00022519"/>
    </source>
</evidence>
<dbReference type="GO" id="GO:0005886">
    <property type="term" value="C:plasma membrane"/>
    <property type="evidence" value="ECO:0007669"/>
    <property type="project" value="UniProtKB-SubCell"/>
</dbReference>
<evidence type="ECO:0000313" key="14">
    <source>
        <dbReference type="EMBL" id="SDP65835.1"/>
    </source>
</evidence>
<keyword evidence="2" id="KW-1003">Cell membrane</keyword>
<keyword evidence="3" id="KW-0488">Methylation</keyword>
<dbReference type="SUPFAM" id="SSF58104">
    <property type="entry name" value="Methyl-accepting chemotaxis protein (MCP) signaling domain"/>
    <property type="match status" value="1"/>
</dbReference>
<proteinExistence type="inferred from homology"/>
<dbReference type="InterPro" id="IPR051310">
    <property type="entry name" value="MCP_chemotaxis"/>
</dbReference>
<dbReference type="RefSeq" id="WP_092836058.1">
    <property type="nucleotide sequence ID" value="NZ_FNJL01000020.1"/>
</dbReference>